<sequence>PGRSAEIYADSRKADAQPLYRTKGAFAVKPHSIVLAGLN</sequence>
<protein>
    <submittedName>
        <fullName evidence="1">Uncharacterized protein</fullName>
    </submittedName>
</protein>
<dbReference type="AlphaFoldDB" id="K1SBM0"/>
<dbReference type="EMBL" id="AJWY01012031">
    <property type="protein sequence ID" value="EKC51095.1"/>
    <property type="molecule type" value="Genomic_DNA"/>
</dbReference>
<feature type="non-terminal residue" evidence="1">
    <location>
        <position position="1"/>
    </location>
</feature>
<evidence type="ECO:0000313" key="1">
    <source>
        <dbReference type="EMBL" id="EKC51095.1"/>
    </source>
</evidence>
<name>K1SBM0_9ZZZZ</name>
<gene>
    <name evidence="1" type="ORF">LEA_17573</name>
</gene>
<proteinExistence type="predicted"/>
<comment type="caution">
    <text evidence="1">The sequence shown here is derived from an EMBL/GenBank/DDBJ whole genome shotgun (WGS) entry which is preliminary data.</text>
</comment>
<organism evidence="1">
    <name type="scientific">human gut metagenome</name>
    <dbReference type="NCBI Taxonomy" id="408170"/>
    <lineage>
        <taxon>unclassified sequences</taxon>
        <taxon>metagenomes</taxon>
        <taxon>organismal metagenomes</taxon>
    </lineage>
</organism>
<accession>K1SBM0</accession>
<reference evidence="1" key="1">
    <citation type="journal article" date="2013" name="Environ. Microbiol.">
        <title>Microbiota from the distal guts of lean and obese adolescents exhibit partial functional redundancy besides clear differences in community structure.</title>
        <authorList>
            <person name="Ferrer M."/>
            <person name="Ruiz A."/>
            <person name="Lanza F."/>
            <person name="Haange S.B."/>
            <person name="Oberbach A."/>
            <person name="Till H."/>
            <person name="Bargiela R."/>
            <person name="Campoy C."/>
            <person name="Segura M.T."/>
            <person name="Richter M."/>
            <person name="von Bergen M."/>
            <person name="Seifert J."/>
            <person name="Suarez A."/>
        </authorList>
    </citation>
    <scope>NUCLEOTIDE SEQUENCE</scope>
</reference>